<dbReference type="PhylomeDB" id="A0A0G4IB41"/>
<name>A0A0G4IB41_9ALVE</name>
<dbReference type="AlphaFoldDB" id="A0A0G4IB41"/>
<accession>A0A0G4IB41</accession>
<reference evidence="1" key="1">
    <citation type="submission" date="2014-11" db="EMBL/GenBank/DDBJ databases">
        <authorList>
            <person name="Otto D Thomas"/>
            <person name="Naeem Raeece"/>
        </authorList>
    </citation>
    <scope>NUCLEOTIDE SEQUENCE</scope>
</reference>
<sequence length="274" mass="30826">MCDVTAQGHFGLSDFGLMVSMCTEFTQALYDPSVFARCLQTDIMDATRGTPDLHKEVFCQLLTGYPRRAPAHHKDGWRDLLVELIRERTLQVHHVYDSAGPFQKETLLTVALEAMMEDVSALSRFKPVLLALLTAGSRLDVRLDDGGATPLHHAIDVLSSHEQFLDEEVVENFVKTAKAQKVLRWTFETGPKATPLGPPGLMTACMNPLHLAFWRQNRLFVDVILKEDSSLNCFCELVWRESEKLGAAKISKRVPAWHIPIYSKDYSQWGLGSI</sequence>
<proteinExistence type="predicted"/>
<gene>
    <name evidence="1" type="ORF">Cvel_12726</name>
</gene>
<dbReference type="EMBL" id="CDMZ01005782">
    <property type="protein sequence ID" value="CEM54371.1"/>
    <property type="molecule type" value="Genomic_DNA"/>
</dbReference>
<dbReference type="VEuPathDB" id="CryptoDB:Cvel_12726"/>
<protein>
    <submittedName>
        <fullName evidence="1">Uncharacterized protein</fullName>
    </submittedName>
</protein>
<evidence type="ECO:0000313" key="1">
    <source>
        <dbReference type="EMBL" id="CEM54371.1"/>
    </source>
</evidence>
<organism evidence="1">
    <name type="scientific">Chromera velia CCMP2878</name>
    <dbReference type="NCBI Taxonomy" id="1169474"/>
    <lineage>
        <taxon>Eukaryota</taxon>
        <taxon>Sar</taxon>
        <taxon>Alveolata</taxon>
        <taxon>Colpodellida</taxon>
        <taxon>Chromeraceae</taxon>
        <taxon>Chromera</taxon>
    </lineage>
</organism>